<evidence type="ECO:0000313" key="2">
    <source>
        <dbReference type="EMBL" id="CAF5041683.1"/>
    </source>
</evidence>
<organism evidence="2 3">
    <name type="scientific">Rotaria socialis</name>
    <dbReference type="NCBI Taxonomy" id="392032"/>
    <lineage>
        <taxon>Eukaryota</taxon>
        <taxon>Metazoa</taxon>
        <taxon>Spiralia</taxon>
        <taxon>Gnathifera</taxon>
        <taxon>Rotifera</taxon>
        <taxon>Eurotatoria</taxon>
        <taxon>Bdelloidea</taxon>
        <taxon>Philodinida</taxon>
        <taxon>Philodinidae</taxon>
        <taxon>Rotaria</taxon>
    </lineage>
</organism>
<dbReference type="GO" id="GO:0005938">
    <property type="term" value="C:cell cortex"/>
    <property type="evidence" value="ECO:0007669"/>
    <property type="project" value="TreeGrafter"/>
</dbReference>
<dbReference type="GO" id="GO:0007399">
    <property type="term" value="P:nervous system development"/>
    <property type="evidence" value="ECO:0007669"/>
    <property type="project" value="TreeGrafter"/>
</dbReference>
<dbReference type="InterPro" id="IPR026817">
    <property type="entry name" value="Ect2"/>
</dbReference>
<evidence type="ECO:0000313" key="3">
    <source>
        <dbReference type="Proteomes" id="UP000663848"/>
    </source>
</evidence>
<dbReference type="PANTHER" id="PTHR16777:SF2">
    <property type="entry name" value="PROTEIN ECT2"/>
    <property type="match status" value="1"/>
</dbReference>
<name>A0A822CEK3_9BILA</name>
<dbReference type="GO" id="GO:0005096">
    <property type="term" value="F:GTPase activator activity"/>
    <property type="evidence" value="ECO:0007669"/>
    <property type="project" value="InterPro"/>
</dbReference>
<gene>
    <name evidence="2" type="ORF">QYT958_LOCUS41433</name>
</gene>
<feature type="non-terminal residue" evidence="2">
    <location>
        <position position="77"/>
    </location>
</feature>
<dbReference type="GO" id="GO:0005634">
    <property type="term" value="C:nucleus"/>
    <property type="evidence" value="ECO:0007669"/>
    <property type="project" value="InterPro"/>
</dbReference>
<dbReference type="InterPro" id="IPR001357">
    <property type="entry name" value="BRCT_dom"/>
</dbReference>
<comment type="caution">
    <text evidence="2">The sequence shown here is derived from an EMBL/GenBank/DDBJ whole genome shotgun (WGS) entry which is preliminary data.</text>
</comment>
<proteinExistence type="predicted"/>
<dbReference type="GO" id="GO:0000281">
    <property type="term" value="P:mitotic cytokinesis"/>
    <property type="evidence" value="ECO:0007669"/>
    <property type="project" value="TreeGrafter"/>
</dbReference>
<dbReference type="EMBL" id="CAJOBR010047168">
    <property type="protein sequence ID" value="CAF5041683.1"/>
    <property type="molecule type" value="Genomic_DNA"/>
</dbReference>
<dbReference type="Proteomes" id="UP000663848">
    <property type="component" value="Unassembled WGS sequence"/>
</dbReference>
<reference evidence="2" key="1">
    <citation type="submission" date="2021-02" db="EMBL/GenBank/DDBJ databases">
        <authorList>
            <person name="Nowell W R."/>
        </authorList>
    </citation>
    <scope>NUCLEOTIDE SEQUENCE</scope>
</reference>
<sequence length="77" mass="9213">CFVGIRKDTHTEFSDFVHYLGGSVRKDYSDQVTHVISHANIGEKYLTAFNMERSEILTEEWLLRCWQERNNRQFDPF</sequence>
<dbReference type="Gene3D" id="3.40.50.10190">
    <property type="entry name" value="BRCT domain"/>
    <property type="match status" value="1"/>
</dbReference>
<dbReference type="GO" id="GO:0005085">
    <property type="term" value="F:guanyl-nucleotide exchange factor activity"/>
    <property type="evidence" value="ECO:0007669"/>
    <property type="project" value="InterPro"/>
</dbReference>
<feature type="domain" description="BRCT" evidence="1">
    <location>
        <begin position="1"/>
        <end position="77"/>
    </location>
</feature>
<dbReference type="PROSITE" id="PS50172">
    <property type="entry name" value="BRCT"/>
    <property type="match status" value="1"/>
</dbReference>
<accession>A0A822CEK3</accession>
<feature type="non-terminal residue" evidence="2">
    <location>
        <position position="1"/>
    </location>
</feature>
<dbReference type="SUPFAM" id="SSF52113">
    <property type="entry name" value="BRCT domain"/>
    <property type="match status" value="1"/>
</dbReference>
<dbReference type="GO" id="GO:2000431">
    <property type="term" value="P:regulation of cytokinesis, actomyosin contractile ring assembly"/>
    <property type="evidence" value="ECO:0007669"/>
    <property type="project" value="InterPro"/>
</dbReference>
<dbReference type="AlphaFoldDB" id="A0A822CEK3"/>
<protein>
    <recommendedName>
        <fullName evidence="1">BRCT domain-containing protein</fullName>
    </recommendedName>
</protein>
<dbReference type="PANTHER" id="PTHR16777">
    <property type="entry name" value="PROTEIN ECT2"/>
    <property type="match status" value="1"/>
</dbReference>
<dbReference type="Pfam" id="PF00533">
    <property type="entry name" value="BRCT"/>
    <property type="match status" value="1"/>
</dbReference>
<dbReference type="InterPro" id="IPR036420">
    <property type="entry name" value="BRCT_dom_sf"/>
</dbReference>
<evidence type="ECO:0000259" key="1">
    <source>
        <dbReference type="PROSITE" id="PS50172"/>
    </source>
</evidence>